<dbReference type="Proteomes" id="UP000030742">
    <property type="component" value="Unassembled WGS sequence"/>
</dbReference>
<dbReference type="InterPro" id="IPR052852">
    <property type="entry name" value="SSU_Processome_Comp"/>
</dbReference>
<dbReference type="EMBL" id="KB740925">
    <property type="protein sequence ID" value="ENN78039.1"/>
    <property type="molecule type" value="Genomic_DNA"/>
</dbReference>
<dbReference type="EMBL" id="KB631924">
    <property type="protein sequence ID" value="ERL87267.1"/>
    <property type="molecule type" value="Genomic_DNA"/>
</dbReference>
<dbReference type="PANTHER" id="PTHR28366">
    <property type="entry name" value="CHROMOSOME 1 OPEN READING FRAME 131"/>
    <property type="match status" value="1"/>
</dbReference>
<accession>N6TCL3</accession>
<organism evidence="2">
    <name type="scientific">Dendroctonus ponderosae</name>
    <name type="common">Mountain pine beetle</name>
    <dbReference type="NCBI Taxonomy" id="77166"/>
    <lineage>
        <taxon>Eukaryota</taxon>
        <taxon>Metazoa</taxon>
        <taxon>Ecdysozoa</taxon>
        <taxon>Arthropoda</taxon>
        <taxon>Hexapoda</taxon>
        <taxon>Insecta</taxon>
        <taxon>Pterygota</taxon>
        <taxon>Neoptera</taxon>
        <taxon>Endopterygota</taxon>
        <taxon>Coleoptera</taxon>
        <taxon>Polyphaga</taxon>
        <taxon>Cucujiformia</taxon>
        <taxon>Curculionidae</taxon>
        <taxon>Scolytinae</taxon>
        <taxon>Dendroctonus</taxon>
    </lineage>
</organism>
<feature type="region of interest" description="Disordered" evidence="1">
    <location>
        <begin position="30"/>
        <end position="53"/>
    </location>
</feature>
<dbReference type="OrthoDB" id="10067479at2759"/>
<feature type="compositionally biased region" description="Basic and acidic residues" evidence="1">
    <location>
        <begin position="36"/>
        <end position="53"/>
    </location>
</feature>
<dbReference type="PANTHER" id="PTHR28366:SF1">
    <property type="entry name" value="CHROMOSOME 1 OPEN READING FRAME 131"/>
    <property type="match status" value="1"/>
</dbReference>
<evidence type="ECO:0000313" key="5">
    <source>
        <dbReference type="Proteomes" id="UP000019118"/>
    </source>
</evidence>
<reference evidence="4" key="2">
    <citation type="submission" date="2024-08" db="UniProtKB">
        <authorList>
            <consortium name="EnsemblMetazoa"/>
        </authorList>
    </citation>
    <scope>IDENTIFICATION</scope>
</reference>
<dbReference type="EnsemblMetazoa" id="XM_019902785.1">
    <property type="protein sequence ID" value="XP_019758344.1"/>
    <property type="gene ID" value="LOC109536524"/>
</dbReference>
<feature type="region of interest" description="Disordered" evidence="1">
    <location>
        <begin position="109"/>
        <end position="139"/>
    </location>
</feature>
<dbReference type="STRING" id="77166.N6TCL3"/>
<dbReference type="HOGENOM" id="CLU_120627_0_0_1"/>
<evidence type="ECO:0000313" key="4">
    <source>
        <dbReference type="EnsemblMetazoa" id="XP_019758344.1"/>
    </source>
</evidence>
<dbReference type="KEGG" id="dpa:109536524"/>
<dbReference type="Proteomes" id="UP000019118">
    <property type="component" value="Unassembled WGS sequence"/>
</dbReference>
<dbReference type="OMA" id="VFQEPQA"/>
<dbReference type="AlphaFoldDB" id="N6TCL3"/>
<evidence type="ECO:0000256" key="1">
    <source>
        <dbReference type="SAM" id="MobiDB-lite"/>
    </source>
</evidence>
<proteinExistence type="predicted"/>
<reference evidence="5 6" key="1">
    <citation type="journal article" date="2013" name="Genome Biol.">
        <title>Draft genome of the mountain pine beetle, Dendroctonus ponderosae Hopkins, a major forest pest.</title>
        <authorList>
            <person name="Keeling C.I."/>
            <person name="Yuen M.M."/>
            <person name="Liao N.Y."/>
            <person name="Docking T.R."/>
            <person name="Chan S.K."/>
            <person name="Taylor G.A."/>
            <person name="Palmquist D.L."/>
            <person name="Jackman S.D."/>
            <person name="Nguyen A."/>
            <person name="Li M."/>
            <person name="Henderson H."/>
            <person name="Janes J.K."/>
            <person name="Zhao Y."/>
            <person name="Pandoh P."/>
            <person name="Moore R."/>
            <person name="Sperling F.A."/>
            <person name="Huber D.P."/>
            <person name="Birol I."/>
            <person name="Jones S.J."/>
            <person name="Bohlmann J."/>
        </authorList>
    </citation>
    <scope>NUCLEOTIDE SEQUENCE</scope>
</reference>
<feature type="non-terminal residue" evidence="2">
    <location>
        <position position="1"/>
    </location>
</feature>
<dbReference type="Pfam" id="PF15375">
    <property type="entry name" value="FSAF1"/>
    <property type="match status" value="1"/>
</dbReference>
<dbReference type="InterPro" id="IPR027973">
    <property type="entry name" value="FSAF1-like"/>
</dbReference>
<protein>
    <submittedName>
        <fullName evidence="2 4">Uncharacterized protein</fullName>
    </submittedName>
</protein>
<keyword evidence="5" id="KW-1185">Reference proteome</keyword>
<name>N6TCL3_DENPD</name>
<evidence type="ECO:0000313" key="3">
    <source>
        <dbReference type="EMBL" id="ERL87267.1"/>
    </source>
</evidence>
<evidence type="ECO:0000313" key="2">
    <source>
        <dbReference type="EMBL" id="ENN78039.1"/>
    </source>
</evidence>
<sequence length="162" mass="18699">MSIDFVPTRASLLKGAPESEYEEVSFVAYKSKKKPKAEQPNEPTKKSSDKETEFNMRKAKYEIMKFGMSGFDPEKKEEAKIRQLISLGAKPPKNKYKNYKQLMAERKLEKQKQESEQKFQQLGKNVVGKSTAKGKSFDRKRRKEGILDIYGKIVRDKTKGPK</sequence>
<evidence type="ECO:0000313" key="6">
    <source>
        <dbReference type="Proteomes" id="UP000030742"/>
    </source>
</evidence>
<gene>
    <name evidence="3" type="ORF">D910_04663</name>
    <name evidence="2" type="ORF">YQE_05476</name>
</gene>